<dbReference type="PROSITE" id="PS51257">
    <property type="entry name" value="PROKAR_LIPOPROTEIN"/>
    <property type="match status" value="1"/>
</dbReference>
<dbReference type="Proteomes" id="UP001223743">
    <property type="component" value="Unassembled WGS sequence"/>
</dbReference>
<comment type="caution">
    <text evidence="1">The sequence shown here is derived from an EMBL/GenBank/DDBJ whole genome shotgun (WGS) entry which is preliminary data.</text>
</comment>
<name>A0ABU0M7U2_9HYPH</name>
<dbReference type="Pfam" id="PF04390">
    <property type="entry name" value="LptE"/>
    <property type="match status" value="1"/>
</dbReference>
<sequence>MSSSDPKGRMRPLLGAAAAVMIGLTLGACTVRPVYMATTPGQAPAADLSAISVGDVGDRVAQQVRNNLVFAFNGGKQAPPARYDLSINVSTSEVRLGFEKDETAPAYQVTVAVKFQLTERGSGRVILRSSSSGIASYDRSNQNFANVRARIDAENRAAQAVADQMQLRLAIALAKEAKVTVAPVYAPPKVDAPAIIGSGI</sequence>
<evidence type="ECO:0000313" key="1">
    <source>
        <dbReference type="EMBL" id="MDQ0517034.1"/>
    </source>
</evidence>
<keyword evidence="1" id="KW-0449">Lipoprotein</keyword>
<dbReference type="RefSeq" id="WP_266278812.1">
    <property type="nucleotide sequence ID" value="NZ_JAPKNF010000001.1"/>
</dbReference>
<accession>A0ABU0M7U2</accession>
<reference evidence="1 2" key="1">
    <citation type="submission" date="2023-07" db="EMBL/GenBank/DDBJ databases">
        <title>Genomic Encyclopedia of Type Strains, Phase IV (KMG-IV): sequencing the most valuable type-strain genomes for metagenomic binning, comparative biology and taxonomic classification.</title>
        <authorList>
            <person name="Goeker M."/>
        </authorList>
    </citation>
    <scope>NUCLEOTIDE SEQUENCE [LARGE SCALE GENOMIC DNA]</scope>
    <source>
        <strain evidence="1 2">B1-1</strain>
    </source>
</reference>
<evidence type="ECO:0000313" key="2">
    <source>
        <dbReference type="Proteomes" id="UP001223743"/>
    </source>
</evidence>
<proteinExistence type="predicted"/>
<protein>
    <submittedName>
        <fullName evidence="1">LPS-assembly lipoprotein</fullName>
    </submittedName>
</protein>
<keyword evidence="2" id="KW-1185">Reference proteome</keyword>
<gene>
    <name evidence="1" type="ORF">QO015_002647</name>
</gene>
<dbReference type="InterPro" id="IPR007485">
    <property type="entry name" value="LPS_assembly_LptE"/>
</dbReference>
<dbReference type="EMBL" id="JAUSWJ010000001">
    <property type="protein sequence ID" value="MDQ0517034.1"/>
    <property type="molecule type" value="Genomic_DNA"/>
</dbReference>
<dbReference type="Gene3D" id="3.30.160.150">
    <property type="entry name" value="Lipoprotein like domain"/>
    <property type="match status" value="1"/>
</dbReference>
<organism evidence="1 2">
    <name type="scientific">Kaistia geumhonensis</name>
    <dbReference type="NCBI Taxonomy" id="410839"/>
    <lineage>
        <taxon>Bacteria</taxon>
        <taxon>Pseudomonadati</taxon>
        <taxon>Pseudomonadota</taxon>
        <taxon>Alphaproteobacteria</taxon>
        <taxon>Hyphomicrobiales</taxon>
        <taxon>Kaistiaceae</taxon>
        <taxon>Kaistia</taxon>
    </lineage>
</organism>